<dbReference type="AlphaFoldDB" id="A0A9E7KER8"/>
<evidence type="ECO:0000313" key="2">
    <source>
        <dbReference type="Proteomes" id="UP001055439"/>
    </source>
</evidence>
<dbReference type="PANTHER" id="PTHR33625:SF3">
    <property type="entry name" value="OS04G0550700 PROTEIN"/>
    <property type="match status" value="1"/>
</dbReference>
<evidence type="ECO:0000313" key="1">
    <source>
        <dbReference type="EMBL" id="URE15337.1"/>
    </source>
</evidence>
<proteinExistence type="predicted"/>
<sequence length="311" mass="33861">MPTPPSLIEKNKIKREALCPVDSAVTGGNRPRSMGRANGVGVEDCDHLVGKDLLPGMVGSGPTKAYPRSASDSSMVAASCDGGTPLSLRPVFELPPSEEETEAAISILNQVFVLGTFVHASEIGPSLDKKAVNNASISSEMTSKLAEKESDLHVEKAMQLSSLKEFFFQGQQKFVNLFNLLQTNPDLQRIVVSLSTDKAIWEAIMKNAAVQDLKESFFSGCKIEAGSIQYDLLNGVGDIATIIVRWILDNIKTKVMGLIDKITHLMVELFHCVGTERSMHILDDVLRSLFMLSLLATIVVVIKRIHSTNAH</sequence>
<dbReference type="EMBL" id="CP097509">
    <property type="protein sequence ID" value="URE15337.1"/>
    <property type="molecule type" value="Genomic_DNA"/>
</dbReference>
<dbReference type="PANTHER" id="PTHR33625">
    <property type="entry name" value="OS08G0179900 PROTEIN"/>
    <property type="match status" value="1"/>
</dbReference>
<dbReference type="Proteomes" id="UP001055439">
    <property type="component" value="Chromosome 7"/>
</dbReference>
<name>A0A9E7KER8_9LILI</name>
<accession>A0A9E7KER8</accession>
<protein>
    <submittedName>
        <fullName evidence="1">Uncharacterized protein</fullName>
    </submittedName>
</protein>
<keyword evidence="2" id="KW-1185">Reference proteome</keyword>
<gene>
    <name evidence="1" type="ORF">MUK42_10758</name>
</gene>
<organism evidence="1 2">
    <name type="scientific">Musa troglodytarum</name>
    <name type="common">fe'i banana</name>
    <dbReference type="NCBI Taxonomy" id="320322"/>
    <lineage>
        <taxon>Eukaryota</taxon>
        <taxon>Viridiplantae</taxon>
        <taxon>Streptophyta</taxon>
        <taxon>Embryophyta</taxon>
        <taxon>Tracheophyta</taxon>
        <taxon>Spermatophyta</taxon>
        <taxon>Magnoliopsida</taxon>
        <taxon>Liliopsida</taxon>
        <taxon>Zingiberales</taxon>
        <taxon>Musaceae</taxon>
        <taxon>Musa</taxon>
    </lineage>
</organism>
<reference evidence="1" key="1">
    <citation type="submission" date="2022-05" db="EMBL/GenBank/DDBJ databases">
        <title>The Musa troglodytarum L. genome provides insights into the mechanism of non-climacteric behaviour and enrichment of carotenoids.</title>
        <authorList>
            <person name="Wang J."/>
        </authorList>
    </citation>
    <scope>NUCLEOTIDE SEQUENCE</scope>
    <source>
        <tissue evidence="1">Leaf</tissue>
    </source>
</reference>
<dbReference type="OrthoDB" id="737041at2759"/>